<keyword evidence="5" id="KW-1185">Reference proteome</keyword>
<evidence type="ECO:0000256" key="1">
    <source>
        <dbReference type="ARBA" id="ARBA00022737"/>
    </source>
</evidence>
<dbReference type="InterPro" id="IPR002110">
    <property type="entry name" value="Ankyrin_rpt"/>
</dbReference>
<reference evidence="4" key="2">
    <citation type="journal article" date="2024" name="Plant">
        <title>Genomic evolution and insights into agronomic trait innovations of Sesamum species.</title>
        <authorList>
            <person name="Miao H."/>
            <person name="Wang L."/>
            <person name="Qu L."/>
            <person name="Liu H."/>
            <person name="Sun Y."/>
            <person name="Le M."/>
            <person name="Wang Q."/>
            <person name="Wei S."/>
            <person name="Zheng Y."/>
            <person name="Lin W."/>
            <person name="Duan Y."/>
            <person name="Cao H."/>
            <person name="Xiong S."/>
            <person name="Wang X."/>
            <person name="Wei L."/>
            <person name="Li C."/>
            <person name="Ma Q."/>
            <person name="Ju M."/>
            <person name="Zhao R."/>
            <person name="Li G."/>
            <person name="Mu C."/>
            <person name="Tian Q."/>
            <person name="Mei H."/>
            <person name="Zhang T."/>
            <person name="Gao T."/>
            <person name="Zhang H."/>
        </authorList>
    </citation>
    <scope>NUCLEOTIDE SEQUENCE</scope>
    <source>
        <strain evidence="4">3651</strain>
    </source>
</reference>
<evidence type="ECO:0000256" key="3">
    <source>
        <dbReference type="PROSITE-ProRule" id="PRU00023"/>
    </source>
</evidence>
<dbReference type="PROSITE" id="PS50297">
    <property type="entry name" value="ANK_REP_REGION"/>
    <property type="match status" value="2"/>
</dbReference>
<keyword evidence="2 3" id="KW-0040">ANK repeat</keyword>
<comment type="caution">
    <text evidence="4">The sequence shown here is derived from an EMBL/GenBank/DDBJ whole genome shotgun (WGS) entry which is preliminary data.</text>
</comment>
<dbReference type="InterPro" id="IPR036770">
    <property type="entry name" value="Ankyrin_rpt-contain_sf"/>
</dbReference>
<dbReference type="EMBL" id="JACGWO010000013">
    <property type="protein sequence ID" value="KAK4412663.1"/>
    <property type="molecule type" value="Genomic_DNA"/>
</dbReference>
<dbReference type="PANTHER" id="PTHR24186:SF37">
    <property type="entry name" value="PGG DOMAIN-CONTAINING PROTEIN"/>
    <property type="match status" value="1"/>
</dbReference>
<feature type="repeat" description="ANK" evidence="3">
    <location>
        <begin position="60"/>
        <end position="82"/>
    </location>
</feature>
<feature type="repeat" description="ANK" evidence="3">
    <location>
        <begin position="25"/>
        <end position="47"/>
    </location>
</feature>
<evidence type="ECO:0000256" key="2">
    <source>
        <dbReference type="ARBA" id="ARBA00023043"/>
    </source>
</evidence>
<gene>
    <name evidence="4" type="ORF">Salat_2913400</name>
</gene>
<dbReference type="SMART" id="SM00248">
    <property type="entry name" value="ANK"/>
    <property type="match status" value="3"/>
</dbReference>
<evidence type="ECO:0000313" key="5">
    <source>
        <dbReference type="Proteomes" id="UP001293254"/>
    </source>
</evidence>
<evidence type="ECO:0000313" key="4">
    <source>
        <dbReference type="EMBL" id="KAK4412663.1"/>
    </source>
</evidence>
<accession>A0AAE1XJN6</accession>
<dbReference type="Pfam" id="PF12796">
    <property type="entry name" value="Ank_2"/>
    <property type="match status" value="2"/>
</dbReference>
<name>A0AAE1XJN6_9LAMI</name>
<dbReference type="PROSITE" id="PS50088">
    <property type="entry name" value="ANK_REPEAT"/>
    <property type="match status" value="2"/>
</dbReference>
<dbReference type="AlphaFoldDB" id="A0AAE1XJN6"/>
<proteinExistence type="predicted"/>
<dbReference type="Gene3D" id="1.25.40.20">
    <property type="entry name" value="Ankyrin repeat-containing domain"/>
    <property type="match status" value="2"/>
</dbReference>
<protein>
    <submittedName>
        <fullName evidence="4">Uncharacterized protein</fullName>
    </submittedName>
</protein>
<dbReference type="Proteomes" id="UP001293254">
    <property type="component" value="Unassembled WGS sequence"/>
</dbReference>
<reference evidence="4" key="1">
    <citation type="submission" date="2020-06" db="EMBL/GenBank/DDBJ databases">
        <authorList>
            <person name="Li T."/>
            <person name="Hu X."/>
            <person name="Zhang T."/>
            <person name="Song X."/>
            <person name="Zhang H."/>
            <person name="Dai N."/>
            <person name="Sheng W."/>
            <person name="Hou X."/>
            <person name="Wei L."/>
        </authorList>
    </citation>
    <scope>NUCLEOTIDE SEQUENCE</scope>
    <source>
        <strain evidence="4">3651</strain>
        <tissue evidence="4">Leaf</tissue>
    </source>
</reference>
<dbReference type="PANTHER" id="PTHR24186">
    <property type="entry name" value="PROTEIN PHOSPHATASE 1 REGULATORY SUBUNIT"/>
    <property type="match status" value="1"/>
</dbReference>
<dbReference type="GO" id="GO:0005886">
    <property type="term" value="C:plasma membrane"/>
    <property type="evidence" value="ECO:0007669"/>
    <property type="project" value="TreeGrafter"/>
</dbReference>
<organism evidence="4 5">
    <name type="scientific">Sesamum alatum</name>
    <dbReference type="NCBI Taxonomy" id="300844"/>
    <lineage>
        <taxon>Eukaryota</taxon>
        <taxon>Viridiplantae</taxon>
        <taxon>Streptophyta</taxon>
        <taxon>Embryophyta</taxon>
        <taxon>Tracheophyta</taxon>
        <taxon>Spermatophyta</taxon>
        <taxon>Magnoliopsida</taxon>
        <taxon>eudicotyledons</taxon>
        <taxon>Gunneridae</taxon>
        <taxon>Pentapetalae</taxon>
        <taxon>asterids</taxon>
        <taxon>lamiids</taxon>
        <taxon>Lamiales</taxon>
        <taxon>Pedaliaceae</taxon>
        <taxon>Sesamum</taxon>
    </lineage>
</organism>
<keyword evidence="1" id="KW-0677">Repeat</keyword>
<sequence>MLGRIDFVKKIVRITPQLTSELNSLRSSPLHLASANGHVDVVRLLLSVDDHRMCLARDKNGMTPLHLSAIKGRLEVLKILLQAKPEAAQVTVYRGENVLHLCIKRYQMEAIQLLLDTISDTQFINSKDTDGNTILHLAVADKQVQVCKNL</sequence>
<dbReference type="SUPFAM" id="SSF48403">
    <property type="entry name" value="Ankyrin repeat"/>
    <property type="match status" value="1"/>
</dbReference>